<comment type="caution">
    <text evidence="2">The sequence shown here is derived from an EMBL/GenBank/DDBJ whole genome shotgun (WGS) entry which is preliminary data.</text>
</comment>
<gene>
    <name evidence="2" type="ORF">HU760_015200</name>
</gene>
<protein>
    <submittedName>
        <fullName evidence="2">Uncharacterized protein</fullName>
    </submittedName>
</protein>
<name>A0ABS6QCL3_9PSED</name>
<proteinExistence type="predicted"/>
<feature type="signal peptide" evidence="1">
    <location>
        <begin position="1"/>
        <end position="18"/>
    </location>
</feature>
<organism evidence="2 3">
    <name type="scientific">Pseudomonas oryzicola</name>
    <dbReference type="NCBI Taxonomy" id="485876"/>
    <lineage>
        <taxon>Bacteria</taxon>
        <taxon>Pseudomonadati</taxon>
        <taxon>Pseudomonadota</taxon>
        <taxon>Gammaproteobacteria</taxon>
        <taxon>Pseudomonadales</taxon>
        <taxon>Pseudomonadaceae</taxon>
        <taxon>Pseudomonas</taxon>
    </lineage>
</organism>
<keyword evidence="3" id="KW-1185">Reference proteome</keyword>
<keyword evidence="1" id="KW-0732">Signal</keyword>
<evidence type="ECO:0000313" key="2">
    <source>
        <dbReference type="EMBL" id="MBV4491941.1"/>
    </source>
</evidence>
<evidence type="ECO:0000313" key="3">
    <source>
        <dbReference type="Proteomes" id="UP000609530"/>
    </source>
</evidence>
<dbReference type="EMBL" id="JABWRZ020000001">
    <property type="protein sequence ID" value="MBV4491941.1"/>
    <property type="molecule type" value="Genomic_DNA"/>
</dbReference>
<reference evidence="2 3" key="1">
    <citation type="journal article" date="2020" name="Microorganisms">
        <title>Reliable Identification of Environmental Pseudomonas Isolates Using the rpoD Gene.</title>
        <authorList>
            <consortium name="The Broad Institute Genome Sequencing Platform"/>
            <person name="Girard L."/>
            <person name="Lood C."/>
            <person name="Rokni-Zadeh H."/>
            <person name="van Noort V."/>
            <person name="Lavigne R."/>
            <person name="De Mot R."/>
        </authorList>
    </citation>
    <scope>NUCLEOTIDE SEQUENCE [LARGE SCALE GENOMIC DNA]</scope>
    <source>
        <strain evidence="2 3">RD9SR1</strain>
    </source>
</reference>
<evidence type="ECO:0000256" key="1">
    <source>
        <dbReference type="SAM" id="SignalP"/>
    </source>
</evidence>
<dbReference type="Proteomes" id="UP000609530">
    <property type="component" value="Unassembled WGS sequence"/>
</dbReference>
<feature type="chain" id="PRO_5045718404" evidence="1">
    <location>
        <begin position="19"/>
        <end position="93"/>
    </location>
</feature>
<sequence length="93" mass="10098">MLGAFAISVLLAAFGAEAKQNHMSDDQVAKQIIAESIASYPGPCACPFNTTRNGSSCGRRSAYSKPGGYSPICYREDVTDEDIAEYKQRMLKK</sequence>
<accession>A0ABS6QCL3</accession>